<dbReference type="InterPro" id="IPR000203">
    <property type="entry name" value="GPS"/>
</dbReference>
<dbReference type="Gene3D" id="2.60.220.50">
    <property type="match status" value="1"/>
</dbReference>
<evidence type="ECO:0000256" key="7">
    <source>
        <dbReference type="PROSITE-ProRule" id="PRU01172"/>
    </source>
</evidence>
<feature type="compositionally biased region" description="Polar residues" evidence="8">
    <location>
        <begin position="625"/>
        <end position="635"/>
    </location>
</feature>
<keyword evidence="4 9" id="KW-1133">Transmembrane helix</keyword>
<dbReference type="Pfam" id="PF00354">
    <property type="entry name" value="Pentaxin"/>
    <property type="match status" value="1"/>
</dbReference>
<feature type="transmembrane region" description="Helical" evidence="9">
    <location>
        <begin position="822"/>
        <end position="847"/>
    </location>
</feature>
<dbReference type="InterPro" id="IPR017981">
    <property type="entry name" value="GPCR_2-like_7TM"/>
</dbReference>
<proteinExistence type="inferred from homology"/>
<evidence type="ECO:0000256" key="3">
    <source>
        <dbReference type="ARBA" id="ARBA00022692"/>
    </source>
</evidence>
<dbReference type="Proteomes" id="UP000694388">
    <property type="component" value="Unplaced"/>
</dbReference>
<dbReference type="SUPFAM" id="SSF49899">
    <property type="entry name" value="Concanavalin A-like lectins/glucanases"/>
    <property type="match status" value="1"/>
</dbReference>
<keyword evidence="15" id="KW-1185">Reference proteome</keyword>
<evidence type="ECO:0000256" key="4">
    <source>
        <dbReference type="ARBA" id="ARBA00022989"/>
    </source>
</evidence>
<accession>A0A8C4QS32</accession>
<feature type="signal peptide" evidence="10">
    <location>
        <begin position="1"/>
        <end position="22"/>
    </location>
</feature>
<protein>
    <submittedName>
        <fullName evidence="14">Adhesion G protein-coupled receptor D2</fullName>
    </submittedName>
</protein>
<feature type="chain" id="PRO_5034993846" evidence="10">
    <location>
        <begin position="23"/>
        <end position="962"/>
    </location>
</feature>
<feature type="region of interest" description="Disordered" evidence="8">
    <location>
        <begin position="625"/>
        <end position="644"/>
    </location>
</feature>
<name>A0A8C4QS32_EPTBU</name>
<dbReference type="SMART" id="SM00303">
    <property type="entry name" value="GPS"/>
    <property type="match status" value="1"/>
</dbReference>
<dbReference type="InterPro" id="IPR000832">
    <property type="entry name" value="GPCR_2_secretin-like"/>
</dbReference>
<comment type="caution">
    <text evidence="7">Lacks conserved residue(s) required for the propagation of feature annotation.</text>
</comment>
<dbReference type="CDD" id="cd00037">
    <property type="entry name" value="CLECT"/>
    <property type="match status" value="1"/>
</dbReference>
<dbReference type="PRINTS" id="PR00249">
    <property type="entry name" value="GPCRSECRETIN"/>
</dbReference>
<feature type="domain" description="Pentraxin (PTX)" evidence="13">
    <location>
        <begin position="123"/>
        <end position="332"/>
    </location>
</feature>
<dbReference type="GO" id="GO:0005886">
    <property type="term" value="C:plasma membrane"/>
    <property type="evidence" value="ECO:0007669"/>
    <property type="project" value="UniProtKB-SubCell"/>
</dbReference>
<dbReference type="PROSITE" id="PS50221">
    <property type="entry name" value="GAIN_B"/>
    <property type="match status" value="1"/>
</dbReference>
<dbReference type="PROSITE" id="PS50261">
    <property type="entry name" value="G_PROTEIN_RECEP_F2_4"/>
    <property type="match status" value="1"/>
</dbReference>
<dbReference type="InterPro" id="IPR013320">
    <property type="entry name" value="ConA-like_dom_sf"/>
</dbReference>
<evidence type="ECO:0000256" key="5">
    <source>
        <dbReference type="ARBA" id="ARBA00023136"/>
    </source>
</evidence>
<keyword evidence="5 9" id="KW-0472">Membrane</keyword>
<dbReference type="Ensembl" id="ENSEBUT00000019597.1">
    <property type="protein sequence ID" value="ENSEBUP00000019020.1"/>
    <property type="gene ID" value="ENSEBUG00000011836.1"/>
</dbReference>
<comment type="subcellular location">
    <subcellularLocation>
        <location evidence="1">Membrane</location>
        <topology evidence="1">Multi-pass membrane protein</topology>
    </subcellularLocation>
</comment>
<evidence type="ECO:0000259" key="13">
    <source>
        <dbReference type="PROSITE" id="PS51828"/>
    </source>
</evidence>
<dbReference type="GeneTree" id="ENSGT00940000161534"/>
<reference evidence="14" key="1">
    <citation type="submission" date="2025-08" db="UniProtKB">
        <authorList>
            <consortium name="Ensembl"/>
        </authorList>
    </citation>
    <scope>IDENTIFICATION</scope>
</reference>
<feature type="transmembrane region" description="Helical" evidence="9">
    <location>
        <begin position="756"/>
        <end position="781"/>
    </location>
</feature>
<sequence length="962" mass="106756">MASMPWYHLITAQLIFSQMATCFVNDFNLDAASAITSQRHFELDGWVFEVWNVAVPWAVAQRLCRQKFGHVVVILSAQENSAVTQNLWALGAQRAVWLKVVLRAGGKGAIRPEPVAHHRGFETTPQLNFPSRTDFKYAQLRVQMPPVQAVTVCVRLQCVERQAGILTIFSYAAPEFTNAFQLRGNILAPGEPVQVAVIVHGKHGPYRPMALNDGHWHHVCVTWDGHDGSWIVYMDAKPRGRGRGLHAGSHIAGGGIFILAQEQDSLGGSFKLDEAFTGNLTDFHLWQRCLSEPDILAAMHHCAVPKKDLLFSWDRKLLDVESSVEISDHIRLCKEKNLQVAESRIQAPFPWSQNYHNLSATSLHNFNSTSCITLHPRSGKWQLSDCQEEHFPFCKYRRNGFNTFQQLSANLTTDFVSKLTTLAGNTTVSGSIGMHSHLLFPNLSTVVELAEKAHRVLLHGGVVLQATDVLVVTQILQDVSSLMGEHQAGTLDLPPERVCGAFMGIAGQLLDVRNSPHWDGVQQVIGGPMIVAQNLDEFASRLLNYLPSNQLNITINAENIDFHLQYLDLMEMANQSILYYPDESLQTDTSDHIIILPEDTNKLLLAGHQYVGLISARYSSLAQLTSSQTGESRGTQTERRRSLEEDRVLSSAVISATIRLLGDENAAPKSLSTPIFYTVKHRSQEEILSPRKPVCVFWNFSLNEDAGGDWSDDGCKPVHTDLNLTSCYCNHTTNFAVLLQLVDVKRSKAEEEILNVLTLVGCGTSLCALLLTMALFVILDIPKSDRISIHKNLFLSLIAAQVVLLCSNSATSSQVACTVVTALMHLLFMASFTWMLVEGLLLWSKVVTVNLSEESHMKYYYIVGWGIPVLIVGITLLAAFDSYTSASTHCWLDVQSGVIWAFVGPVLFIITVNLCILTRVLLITLATAKRRSIMLALNSSTSGQTYDQIRYVCLAWDGNILV</sequence>
<evidence type="ECO:0000313" key="15">
    <source>
        <dbReference type="Proteomes" id="UP000694388"/>
    </source>
</evidence>
<dbReference type="Gene3D" id="2.60.120.200">
    <property type="match status" value="1"/>
</dbReference>
<feature type="transmembrane region" description="Helical" evidence="9">
    <location>
        <begin position="793"/>
        <end position="810"/>
    </location>
</feature>
<dbReference type="InterPro" id="IPR046338">
    <property type="entry name" value="GAIN_dom_sf"/>
</dbReference>
<evidence type="ECO:0000259" key="11">
    <source>
        <dbReference type="PROSITE" id="PS50221"/>
    </source>
</evidence>
<dbReference type="PANTHER" id="PTHR12011:SF58">
    <property type="entry name" value="ADHESION G-PROTEIN COUPLED RECEPTOR D2"/>
    <property type="match status" value="1"/>
</dbReference>
<feature type="domain" description="GAIN-B" evidence="11">
    <location>
        <begin position="565"/>
        <end position="745"/>
    </location>
</feature>
<feature type="transmembrane region" description="Helical" evidence="9">
    <location>
        <begin position="899"/>
        <end position="922"/>
    </location>
</feature>
<dbReference type="GO" id="GO:0007166">
    <property type="term" value="P:cell surface receptor signaling pathway"/>
    <property type="evidence" value="ECO:0007669"/>
    <property type="project" value="InterPro"/>
</dbReference>
<dbReference type="InterPro" id="IPR057244">
    <property type="entry name" value="GAIN_B"/>
</dbReference>
<evidence type="ECO:0000256" key="6">
    <source>
        <dbReference type="ARBA" id="ARBA00023157"/>
    </source>
</evidence>
<feature type="transmembrane region" description="Helical" evidence="9">
    <location>
        <begin position="859"/>
        <end position="879"/>
    </location>
</feature>
<comment type="similarity">
    <text evidence="2">Belongs to the G-protein coupled receptor 2 family. Adhesion G-protein coupled receptor (ADGR) subfamily.</text>
</comment>
<evidence type="ECO:0000259" key="12">
    <source>
        <dbReference type="PROSITE" id="PS50261"/>
    </source>
</evidence>
<evidence type="ECO:0000256" key="9">
    <source>
        <dbReference type="SAM" id="Phobius"/>
    </source>
</evidence>
<dbReference type="InterPro" id="IPR016187">
    <property type="entry name" value="CTDL_fold"/>
</dbReference>
<organism evidence="14 15">
    <name type="scientific">Eptatretus burgeri</name>
    <name type="common">Inshore hagfish</name>
    <dbReference type="NCBI Taxonomy" id="7764"/>
    <lineage>
        <taxon>Eukaryota</taxon>
        <taxon>Metazoa</taxon>
        <taxon>Chordata</taxon>
        <taxon>Craniata</taxon>
        <taxon>Vertebrata</taxon>
        <taxon>Cyclostomata</taxon>
        <taxon>Myxini</taxon>
        <taxon>Myxiniformes</taxon>
        <taxon>Myxinidae</taxon>
        <taxon>Eptatretinae</taxon>
        <taxon>Eptatretus</taxon>
    </lineage>
</organism>
<keyword evidence="3 9" id="KW-0812">Transmembrane</keyword>
<dbReference type="AlphaFoldDB" id="A0A8C4QS32"/>
<dbReference type="Pfam" id="PF01825">
    <property type="entry name" value="GPS"/>
    <property type="match status" value="1"/>
</dbReference>
<keyword evidence="6" id="KW-1015">Disulfide bond</keyword>
<dbReference type="SUPFAM" id="SSF56436">
    <property type="entry name" value="C-type lectin-like"/>
    <property type="match status" value="1"/>
</dbReference>
<evidence type="ECO:0000256" key="2">
    <source>
        <dbReference type="ARBA" id="ARBA00007343"/>
    </source>
</evidence>
<evidence type="ECO:0000256" key="10">
    <source>
        <dbReference type="SAM" id="SignalP"/>
    </source>
</evidence>
<dbReference type="Gene3D" id="1.20.1070.10">
    <property type="entry name" value="Rhodopsin 7-helix transmembrane proteins"/>
    <property type="match status" value="1"/>
</dbReference>
<dbReference type="PANTHER" id="PTHR12011">
    <property type="entry name" value="ADHESION G-PROTEIN COUPLED RECEPTOR"/>
    <property type="match status" value="1"/>
</dbReference>
<dbReference type="Pfam" id="PF00002">
    <property type="entry name" value="7tm_2"/>
    <property type="match status" value="1"/>
</dbReference>
<feature type="domain" description="G-protein coupled receptors family 2 profile 2" evidence="12">
    <location>
        <begin position="754"/>
        <end position="925"/>
    </location>
</feature>
<evidence type="ECO:0000256" key="8">
    <source>
        <dbReference type="SAM" id="MobiDB-lite"/>
    </source>
</evidence>
<dbReference type="PROSITE" id="PS51828">
    <property type="entry name" value="PTX_2"/>
    <property type="match status" value="1"/>
</dbReference>
<dbReference type="GO" id="GO:0007189">
    <property type="term" value="P:adenylate cyclase-activating G protein-coupled receptor signaling pathway"/>
    <property type="evidence" value="ECO:0007669"/>
    <property type="project" value="TreeGrafter"/>
</dbReference>
<dbReference type="GO" id="GO:0004930">
    <property type="term" value="F:G protein-coupled receptor activity"/>
    <property type="evidence" value="ECO:0007669"/>
    <property type="project" value="InterPro"/>
</dbReference>
<dbReference type="SMART" id="SM00159">
    <property type="entry name" value="PTX"/>
    <property type="match status" value="1"/>
</dbReference>
<evidence type="ECO:0000256" key="1">
    <source>
        <dbReference type="ARBA" id="ARBA00004141"/>
    </source>
</evidence>
<evidence type="ECO:0000313" key="14">
    <source>
        <dbReference type="Ensembl" id="ENSEBUP00000019020.1"/>
    </source>
</evidence>
<keyword evidence="10" id="KW-0732">Signal</keyword>
<dbReference type="InterPro" id="IPR001759">
    <property type="entry name" value="PTX_dom"/>
</dbReference>
<reference evidence="14" key="2">
    <citation type="submission" date="2025-09" db="UniProtKB">
        <authorList>
            <consortium name="Ensembl"/>
        </authorList>
    </citation>
    <scope>IDENTIFICATION</scope>
</reference>